<comment type="subcellular location">
    <subcellularLocation>
        <location evidence="1">Cell membrane</location>
        <topology evidence="1">Multi-pass membrane protein</topology>
    </subcellularLocation>
</comment>
<protein>
    <recommendedName>
        <fullName evidence="9">Polysaccharide biosynthesis protein C-terminal domain-containing protein</fullName>
    </recommendedName>
</protein>
<comment type="caution">
    <text evidence="7">The sequence shown here is derived from an EMBL/GenBank/DDBJ whole genome shotgun (WGS) entry which is preliminary data.</text>
</comment>
<dbReference type="GO" id="GO:0005886">
    <property type="term" value="C:plasma membrane"/>
    <property type="evidence" value="ECO:0007669"/>
    <property type="project" value="UniProtKB-SubCell"/>
</dbReference>
<dbReference type="PANTHER" id="PTHR30250">
    <property type="entry name" value="PST FAMILY PREDICTED COLANIC ACID TRANSPORTER"/>
    <property type="match status" value="1"/>
</dbReference>
<evidence type="ECO:0008006" key="9">
    <source>
        <dbReference type="Google" id="ProtNLM"/>
    </source>
</evidence>
<feature type="transmembrane region" description="Helical" evidence="6">
    <location>
        <begin position="43"/>
        <end position="64"/>
    </location>
</feature>
<dbReference type="AlphaFoldDB" id="A0A401XNJ3"/>
<evidence type="ECO:0000313" key="8">
    <source>
        <dbReference type="Proteomes" id="UP000286715"/>
    </source>
</evidence>
<feature type="transmembrane region" description="Helical" evidence="6">
    <location>
        <begin position="341"/>
        <end position="363"/>
    </location>
</feature>
<organism evidence="7 8">
    <name type="scientific">Thermaurantimonas aggregans</name>
    <dbReference type="NCBI Taxonomy" id="2173829"/>
    <lineage>
        <taxon>Bacteria</taxon>
        <taxon>Pseudomonadati</taxon>
        <taxon>Bacteroidota</taxon>
        <taxon>Flavobacteriia</taxon>
        <taxon>Flavobacteriales</taxon>
        <taxon>Schleiferiaceae</taxon>
        <taxon>Thermaurantimonas</taxon>
    </lineage>
</organism>
<evidence type="ECO:0000256" key="5">
    <source>
        <dbReference type="ARBA" id="ARBA00023136"/>
    </source>
</evidence>
<dbReference type="EMBL" id="BHZE01000027">
    <property type="protein sequence ID" value="GCD78570.1"/>
    <property type="molecule type" value="Genomic_DNA"/>
</dbReference>
<dbReference type="PANTHER" id="PTHR30250:SF11">
    <property type="entry name" value="O-ANTIGEN TRANSPORTER-RELATED"/>
    <property type="match status" value="1"/>
</dbReference>
<dbReference type="Proteomes" id="UP000286715">
    <property type="component" value="Unassembled WGS sequence"/>
</dbReference>
<evidence type="ECO:0000256" key="4">
    <source>
        <dbReference type="ARBA" id="ARBA00022989"/>
    </source>
</evidence>
<evidence type="ECO:0000313" key="7">
    <source>
        <dbReference type="EMBL" id="GCD78570.1"/>
    </source>
</evidence>
<feature type="transmembrane region" description="Helical" evidence="6">
    <location>
        <begin position="101"/>
        <end position="121"/>
    </location>
</feature>
<evidence type="ECO:0000256" key="1">
    <source>
        <dbReference type="ARBA" id="ARBA00004651"/>
    </source>
</evidence>
<proteinExistence type="predicted"/>
<gene>
    <name evidence="7" type="ORF">JCM31826_20520</name>
</gene>
<dbReference type="OrthoDB" id="870113at2"/>
<name>A0A401XNJ3_9FLAO</name>
<feature type="transmembrane region" description="Helical" evidence="6">
    <location>
        <begin position="268"/>
        <end position="294"/>
    </location>
</feature>
<feature type="transmembrane region" description="Helical" evidence="6">
    <location>
        <begin position="314"/>
        <end position="334"/>
    </location>
</feature>
<keyword evidence="2" id="KW-1003">Cell membrane</keyword>
<keyword evidence="5 6" id="KW-0472">Membrane</keyword>
<keyword evidence="4 6" id="KW-1133">Transmembrane helix</keyword>
<dbReference type="RefSeq" id="WP_124398626.1">
    <property type="nucleotide sequence ID" value="NZ_BHZE01000027.1"/>
</dbReference>
<evidence type="ECO:0000256" key="6">
    <source>
        <dbReference type="SAM" id="Phobius"/>
    </source>
</evidence>
<dbReference type="InterPro" id="IPR050833">
    <property type="entry name" value="Poly_Biosynth_Transport"/>
</dbReference>
<accession>A0A401XNJ3</accession>
<evidence type="ECO:0000256" key="3">
    <source>
        <dbReference type="ARBA" id="ARBA00022692"/>
    </source>
</evidence>
<feature type="transmembrane region" description="Helical" evidence="6">
    <location>
        <begin position="133"/>
        <end position="152"/>
    </location>
</feature>
<feature type="transmembrane region" description="Helical" evidence="6">
    <location>
        <begin position="76"/>
        <end position="95"/>
    </location>
</feature>
<reference evidence="7 8" key="1">
    <citation type="submission" date="2018-11" db="EMBL/GenBank/DDBJ databases">
        <title>Schleiferia aggregans sp. nov., a moderately thermophilic heterotrophic bacterium isolated from microbial mats at a terrestrial hot spring.</title>
        <authorList>
            <person name="Iino T."/>
            <person name="Ohkuma M."/>
            <person name="Haruta S."/>
        </authorList>
    </citation>
    <scope>NUCLEOTIDE SEQUENCE [LARGE SCALE GENOMIC DNA]</scope>
    <source>
        <strain evidence="7 8">LA</strain>
    </source>
</reference>
<feature type="transmembrane region" description="Helical" evidence="6">
    <location>
        <begin position="369"/>
        <end position="394"/>
    </location>
</feature>
<feature type="transmembrane region" description="Helical" evidence="6">
    <location>
        <begin position="158"/>
        <end position="180"/>
    </location>
</feature>
<sequence length="428" mass="47403">MIKKLFQTTATRAISAFLGLLILSINAHHIGSEGVGETALFNLWVSIFLMIGNLLGGSAMVYYAPRHKVSELLTGAYAWALVGLGILGLTSALWSEGLPDVRYLAVVVFFYATGWAQQYLLVGRDKIHLHNAASLSVNAVLIASLVIQYHLFRPDVHQYFLSLSLGAAAQWMLSLIFLWPDIKSEKFSFRLNFEIVFRLLKDGFHIQIGNLIQQLNYRFTYFFLDKWLGTGAVGIFSTVVQLGEGIWLVAKSASLVVYSRVSQSGKDVYAGIITFVTARWVGLISALAMLVLAFLPNGFFLAFLGKDFSGLAQWLLAMTPAVAILAAGMVYSHYIAGRGKFVVNFMISLAAFVPVATLSSFFIKQFGLFGAVVVNTISYTITAVGSFVLLLRYVHPDSKDYIWRFKPDFAILRDNVLSLKKDEDQSPK</sequence>
<keyword evidence="8" id="KW-1185">Reference proteome</keyword>
<evidence type="ECO:0000256" key="2">
    <source>
        <dbReference type="ARBA" id="ARBA00022475"/>
    </source>
</evidence>
<keyword evidence="3 6" id="KW-0812">Transmembrane</keyword>